<dbReference type="PROSITE" id="PS51318">
    <property type="entry name" value="TAT"/>
    <property type="match status" value="1"/>
</dbReference>
<reference evidence="2 3" key="1">
    <citation type="journal article" date="2010" name="Stand. Genomic Sci.">
        <title>Complete genome sequence of Conexibacter woesei type strain (ID131577).</title>
        <authorList>
            <person name="Pukall R."/>
            <person name="Lapidus A."/>
            <person name="Glavina Del Rio T."/>
            <person name="Copeland A."/>
            <person name="Tice H."/>
            <person name="Cheng J.-F."/>
            <person name="Lucas S."/>
            <person name="Chen F."/>
            <person name="Nolan M."/>
            <person name="Bruce D."/>
            <person name="Goodwin L."/>
            <person name="Pitluck S."/>
            <person name="Mavromatis K."/>
            <person name="Ivanova N."/>
            <person name="Ovchinnikova G."/>
            <person name="Pati A."/>
            <person name="Chen A."/>
            <person name="Palaniappan K."/>
            <person name="Land M."/>
            <person name="Hauser L."/>
            <person name="Chang Y.-J."/>
            <person name="Jeffries C.D."/>
            <person name="Chain P."/>
            <person name="Meincke L."/>
            <person name="Sims D."/>
            <person name="Brettin T."/>
            <person name="Detter J.C."/>
            <person name="Rohde M."/>
            <person name="Goeker M."/>
            <person name="Bristow J."/>
            <person name="Eisen J.A."/>
            <person name="Markowitz V."/>
            <person name="Kyrpides N.C."/>
            <person name="Klenk H.-P."/>
            <person name="Hugenholtz P."/>
        </authorList>
    </citation>
    <scope>NUCLEOTIDE SEQUENCE [LARGE SCALE GENOMIC DNA]</scope>
    <source>
        <strain evidence="3">DSM 14684 / CIP 108061 / JCM 11494 / NBRC 100937 / ID131577</strain>
    </source>
</reference>
<protein>
    <recommendedName>
        <fullName evidence="4">DUF4439 domain-containing protein</fullName>
    </recommendedName>
</protein>
<evidence type="ECO:0000313" key="2">
    <source>
        <dbReference type="EMBL" id="ADB48939.1"/>
    </source>
</evidence>
<feature type="chain" id="PRO_5003043067" description="DUF4439 domain-containing protein" evidence="1">
    <location>
        <begin position="33"/>
        <end position="203"/>
    </location>
</feature>
<dbReference type="STRING" id="469383.Cwoe_0504"/>
<evidence type="ECO:0000313" key="3">
    <source>
        <dbReference type="Proteomes" id="UP000008229"/>
    </source>
</evidence>
<feature type="signal peptide" evidence="1">
    <location>
        <begin position="1"/>
        <end position="32"/>
    </location>
</feature>
<dbReference type="EMBL" id="CP001854">
    <property type="protein sequence ID" value="ADB48939.1"/>
    <property type="molecule type" value="Genomic_DNA"/>
</dbReference>
<evidence type="ECO:0008006" key="4">
    <source>
        <dbReference type="Google" id="ProtNLM"/>
    </source>
</evidence>
<dbReference type="Pfam" id="PF13668">
    <property type="entry name" value="Ferritin_2"/>
    <property type="match status" value="1"/>
</dbReference>
<keyword evidence="1" id="KW-0732">Signal</keyword>
<accession>D3F869</accession>
<dbReference type="InterPro" id="IPR006311">
    <property type="entry name" value="TAT_signal"/>
</dbReference>
<name>D3F869_CONWI</name>
<sequence precursor="true">MRTFDRSGFLRLSAAGAGAMLGAGALALPARAALPAPEPKGEDLGFLQLGAIGERVSLELYRAAAAAPALTVAERRRAAQIRAEKVKQVAKLDAALGEDALGDDSFTITLPARELASRASIGRFGERLEALLVGVYLNGVQNGEDRSTRLLLGRLLAYDVQQLAWLRALRGAPNFTRVPSPLSVELAGEQLDRFLSTPGVEPS</sequence>
<dbReference type="HOGENOM" id="CLU_1346982_0_0_11"/>
<gene>
    <name evidence="2" type="ordered locus">Cwoe_0504</name>
</gene>
<proteinExistence type="predicted"/>
<organism evidence="2 3">
    <name type="scientific">Conexibacter woesei (strain DSM 14684 / CCUG 47730 / CIP 108061 / JCM 11494 / NBRC 100937 / ID131577)</name>
    <dbReference type="NCBI Taxonomy" id="469383"/>
    <lineage>
        <taxon>Bacteria</taxon>
        <taxon>Bacillati</taxon>
        <taxon>Actinomycetota</taxon>
        <taxon>Thermoleophilia</taxon>
        <taxon>Solirubrobacterales</taxon>
        <taxon>Conexibacteraceae</taxon>
        <taxon>Conexibacter</taxon>
    </lineage>
</organism>
<dbReference type="KEGG" id="cwo:Cwoe_0504"/>
<reference evidence="3" key="2">
    <citation type="submission" date="2010-01" db="EMBL/GenBank/DDBJ databases">
        <title>The complete genome of Conexibacter woesei DSM 14684.</title>
        <authorList>
            <consortium name="US DOE Joint Genome Institute (JGI-PGF)"/>
            <person name="Lucas S."/>
            <person name="Copeland A."/>
            <person name="Lapidus A."/>
            <person name="Glavina del Rio T."/>
            <person name="Dalin E."/>
            <person name="Tice H."/>
            <person name="Bruce D."/>
            <person name="Goodwin L."/>
            <person name="Pitluck S."/>
            <person name="Kyrpides N."/>
            <person name="Mavromatis K."/>
            <person name="Ivanova N."/>
            <person name="Mikhailova N."/>
            <person name="Chertkov O."/>
            <person name="Brettin T."/>
            <person name="Detter J.C."/>
            <person name="Han C."/>
            <person name="Larimer F."/>
            <person name="Land M."/>
            <person name="Hauser L."/>
            <person name="Markowitz V."/>
            <person name="Cheng J.-F."/>
            <person name="Hugenholtz P."/>
            <person name="Woyke T."/>
            <person name="Wu D."/>
            <person name="Pukall R."/>
            <person name="Steenblock K."/>
            <person name="Schneider S."/>
            <person name="Klenk H.-P."/>
            <person name="Eisen J.A."/>
        </authorList>
    </citation>
    <scope>NUCLEOTIDE SEQUENCE [LARGE SCALE GENOMIC DNA]</scope>
    <source>
        <strain evidence="3">DSM 14684 / CIP 108061 / JCM 11494 / NBRC 100937 / ID131577</strain>
    </source>
</reference>
<dbReference type="Proteomes" id="UP000008229">
    <property type="component" value="Chromosome"/>
</dbReference>
<dbReference type="RefSeq" id="WP_012931992.1">
    <property type="nucleotide sequence ID" value="NC_013739.1"/>
</dbReference>
<dbReference type="AlphaFoldDB" id="D3F869"/>
<keyword evidence="3" id="KW-1185">Reference proteome</keyword>
<evidence type="ECO:0000256" key="1">
    <source>
        <dbReference type="SAM" id="SignalP"/>
    </source>
</evidence>